<dbReference type="Proteomes" id="UP000022910">
    <property type="component" value="Unassembled WGS sequence"/>
</dbReference>
<name>A0A015KLE8_RHIIW</name>
<proteinExistence type="predicted"/>
<dbReference type="AlphaFoldDB" id="A0A015KLE8"/>
<protein>
    <submittedName>
        <fullName evidence="1">Uncharacterized protein</fullName>
    </submittedName>
</protein>
<comment type="caution">
    <text evidence="1">The sequence shown here is derived from an EMBL/GenBank/DDBJ whole genome shotgun (WGS) entry which is preliminary data.</text>
</comment>
<dbReference type="HOGENOM" id="CLU_2962083_0_0_1"/>
<keyword evidence="2" id="KW-1185">Reference proteome</keyword>
<organism evidence="1 2">
    <name type="scientific">Rhizophagus irregularis (strain DAOM 197198w)</name>
    <name type="common">Glomus intraradices</name>
    <dbReference type="NCBI Taxonomy" id="1432141"/>
    <lineage>
        <taxon>Eukaryota</taxon>
        <taxon>Fungi</taxon>
        <taxon>Fungi incertae sedis</taxon>
        <taxon>Mucoromycota</taxon>
        <taxon>Glomeromycotina</taxon>
        <taxon>Glomeromycetes</taxon>
        <taxon>Glomerales</taxon>
        <taxon>Glomeraceae</taxon>
        <taxon>Rhizophagus</taxon>
    </lineage>
</organism>
<sequence>MPKGPKHQKYILDSPFRSLKCQNTSSGHYFEVLDVEEQFWTHFFEGSRRRKVAPETQVE</sequence>
<reference evidence="1 2" key="1">
    <citation type="submission" date="2014-02" db="EMBL/GenBank/DDBJ databases">
        <title>Single nucleus genome sequencing reveals high similarity among nuclei of an endomycorrhizal fungus.</title>
        <authorList>
            <person name="Lin K."/>
            <person name="Geurts R."/>
            <person name="Zhang Z."/>
            <person name="Limpens E."/>
            <person name="Saunders D.G."/>
            <person name="Mu D."/>
            <person name="Pang E."/>
            <person name="Cao H."/>
            <person name="Cha H."/>
            <person name="Lin T."/>
            <person name="Zhou Q."/>
            <person name="Shang Y."/>
            <person name="Li Y."/>
            <person name="Ivanov S."/>
            <person name="Sharma T."/>
            <person name="Velzen R.V."/>
            <person name="Ruijter N.D."/>
            <person name="Aanen D.K."/>
            <person name="Win J."/>
            <person name="Kamoun S."/>
            <person name="Bisseling T."/>
            <person name="Huang S."/>
        </authorList>
    </citation>
    <scope>NUCLEOTIDE SEQUENCE [LARGE SCALE GENOMIC DNA]</scope>
    <source>
        <strain evidence="2">DAOM197198w</strain>
    </source>
</reference>
<gene>
    <name evidence="1" type="ORF">RirG_179060</name>
</gene>
<evidence type="ECO:0000313" key="2">
    <source>
        <dbReference type="Proteomes" id="UP000022910"/>
    </source>
</evidence>
<accession>A0A015KLE8</accession>
<evidence type="ECO:0000313" key="1">
    <source>
        <dbReference type="EMBL" id="EXX60531.1"/>
    </source>
</evidence>
<dbReference type="EMBL" id="JEMT01025898">
    <property type="protein sequence ID" value="EXX60531.1"/>
    <property type="molecule type" value="Genomic_DNA"/>
</dbReference>